<dbReference type="InterPro" id="IPR003395">
    <property type="entry name" value="RecF/RecN/SMC_N"/>
</dbReference>
<comment type="similarity">
    <text evidence="3">Belongs to the SMC family. SMC6 subfamily.</text>
</comment>
<feature type="coiled-coil region" evidence="12">
    <location>
        <begin position="656"/>
        <end position="718"/>
    </location>
</feature>
<dbReference type="GO" id="GO:0000724">
    <property type="term" value="P:double-strand break repair via homologous recombination"/>
    <property type="evidence" value="ECO:0007669"/>
    <property type="project" value="TreeGrafter"/>
</dbReference>
<keyword evidence="10" id="KW-0234">DNA repair</keyword>
<keyword evidence="7" id="KW-0067">ATP-binding</keyword>
<protein>
    <submittedName>
        <fullName evidence="14">Structural maintenance of chromosomes protein 6</fullName>
    </submittedName>
</protein>
<feature type="coiled-coil region" evidence="12">
    <location>
        <begin position="374"/>
        <end position="461"/>
    </location>
</feature>
<dbReference type="PANTHER" id="PTHR19306:SF6">
    <property type="entry name" value="STRUCTURAL MAINTENANCE OF CHROMOSOMES PROTEIN 6"/>
    <property type="match status" value="1"/>
</dbReference>
<evidence type="ECO:0000259" key="13">
    <source>
        <dbReference type="Pfam" id="PF02463"/>
    </source>
</evidence>
<evidence type="ECO:0000256" key="11">
    <source>
        <dbReference type="ARBA" id="ARBA00023242"/>
    </source>
</evidence>
<dbReference type="GO" id="GO:0003684">
    <property type="term" value="F:damaged DNA binding"/>
    <property type="evidence" value="ECO:0007669"/>
    <property type="project" value="TreeGrafter"/>
</dbReference>
<feature type="domain" description="RecF/RecN/SMC N-terminal" evidence="13">
    <location>
        <begin position="41"/>
        <end position="1059"/>
    </location>
</feature>
<evidence type="ECO:0000256" key="4">
    <source>
        <dbReference type="ARBA" id="ARBA00022454"/>
    </source>
</evidence>
<dbReference type="AlphaFoldDB" id="A0A8D9ENX4"/>
<dbReference type="Pfam" id="PF02463">
    <property type="entry name" value="SMC_N"/>
    <property type="match status" value="1"/>
</dbReference>
<dbReference type="SUPFAM" id="SSF52540">
    <property type="entry name" value="P-loop containing nucleoside triphosphate hydrolases"/>
    <property type="match status" value="2"/>
</dbReference>
<proteinExistence type="inferred from homology"/>
<sequence length="1103" mass="126255">MSNRRNISFDVPLSSSTPLKKLCTEKNSVLSQQSRGTAGVIKCINVKNFMCHDHFEMVFNPRINFISGRNGSGKSAIQTALIIGLGGDTRATSRGTTVSSFIKEGKNQAIIQITMTNNGFKAHNPEVYGNEITVIRTLSKTSSFKIRAENGQQYPVKKAEIKALADRFQIQATNPVAILNQNTARTFLNSSDPKQKYKLFMEATLFDAILSKKVETVNDLKLMNSILEDKRRALGKLEVELNKDKEKLALIEKCKQAFERKSELQNELLWSRVVQSEHAKGGMLEKRKELLAQVKDIQGKIDKKETKERQFHEKIAEMTAAIQAQVSELKKYQDQHDKLQHTKRGKVRELEEKKLKEVSIKKKIASREHDNCNIKAEMDDYERKKVELEEKKQEARRKRNEVEQKRGNIEAAKRTLAQDKTNAENAVEQAATVIHQKKQKIQKLNVVINQKEEHLRRVQSKQSNTLSQYGPWMQQLVDSIKEAFKKRKFSKMPRGPLGAYIKMKDPNLAALAEYGLGYGNLRKFVVNTREDEKELKLIMDRVMPPNVARLPITCAKFVEKPFNGIREAHYNNVFSNLEIEDPVVSNILIELTNCQGTILIEDNKTAHALLSNPRNVPANTVLGYTPDGSKHFPNSGRGVYKTYQGSLNSKVPRFVQTEQTTLIRELTNEIKQLKSEMTSMQQEIRADEKELMRCQQHERDVANQLSNLVSKLKKLQDDLNRSVVDEESKLAPLDLYKEEYSNNLRDIDKCETELKQIWEEQKVIKTRIKQLDEELAELAPYLESDEVTKMAEVEEMKTNLVRFKSDTGTWQSKLKEAQTKVEHLTKRLEDQSAMVELYTKEAEELASRDLYPNPRPMSEVEEELIEVQNLLESAEEMGEGNPLELEAAISELLEEFERGKVEFDVADSIIKTKKKLLNWGENACNSFEPSPLCLCLKCFKWTKYKTEILLPAAVEAIRLSFVSTLSVRGFEGELHMDTGNTRLDIYIVPRDNDSRDKLNKSQLKDTASLSGGEKSYTTVAFIMALWSTMAVPFFSMDEFDVFMDSINRKNIMELLLHNARNPNMKDRQFLFLTPLDCSILNSDIDLTIHKMLDPQRHNAMSQG</sequence>
<dbReference type="EMBL" id="HBUF01556020">
    <property type="protein sequence ID" value="CAG6760362.1"/>
    <property type="molecule type" value="Transcribed_RNA"/>
</dbReference>
<evidence type="ECO:0000256" key="1">
    <source>
        <dbReference type="ARBA" id="ARBA00004123"/>
    </source>
</evidence>
<dbReference type="GO" id="GO:0005524">
    <property type="term" value="F:ATP binding"/>
    <property type="evidence" value="ECO:0007669"/>
    <property type="project" value="UniProtKB-KW"/>
</dbReference>
<evidence type="ECO:0000256" key="6">
    <source>
        <dbReference type="ARBA" id="ARBA00022763"/>
    </source>
</evidence>
<evidence type="ECO:0000256" key="9">
    <source>
        <dbReference type="ARBA" id="ARBA00023172"/>
    </source>
</evidence>
<keyword evidence="9" id="KW-0233">DNA recombination</keyword>
<accession>A0A8D9ENX4</accession>
<evidence type="ECO:0000256" key="10">
    <source>
        <dbReference type="ARBA" id="ARBA00023204"/>
    </source>
</evidence>
<comment type="subcellular location">
    <subcellularLocation>
        <location evidence="2">Chromosome</location>
    </subcellularLocation>
    <subcellularLocation>
        <location evidence="1">Nucleus</location>
    </subcellularLocation>
</comment>
<keyword evidence="6" id="KW-0227">DNA damage</keyword>
<evidence type="ECO:0000256" key="12">
    <source>
        <dbReference type="SAM" id="Coils"/>
    </source>
</evidence>
<dbReference type="InterPro" id="IPR027417">
    <property type="entry name" value="P-loop_NTPase"/>
</dbReference>
<dbReference type="PANTHER" id="PTHR19306">
    <property type="entry name" value="STRUCTURAL MAINTENANCE OF CHROMOSOMES 5,6 SMC5, SMC6"/>
    <property type="match status" value="1"/>
</dbReference>
<organism evidence="14">
    <name type="scientific">Cacopsylla melanoneura</name>
    <dbReference type="NCBI Taxonomy" id="428564"/>
    <lineage>
        <taxon>Eukaryota</taxon>
        <taxon>Metazoa</taxon>
        <taxon>Ecdysozoa</taxon>
        <taxon>Arthropoda</taxon>
        <taxon>Hexapoda</taxon>
        <taxon>Insecta</taxon>
        <taxon>Pterygota</taxon>
        <taxon>Neoptera</taxon>
        <taxon>Paraneoptera</taxon>
        <taxon>Hemiptera</taxon>
        <taxon>Sternorrhyncha</taxon>
        <taxon>Psylloidea</taxon>
        <taxon>Psyllidae</taxon>
        <taxon>Psyllinae</taxon>
        <taxon>Cacopsylla</taxon>
    </lineage>
</organism>
<evidence type="ECO:0000256" key="3">
    <source>
        <dbReference type="ARBA" id="ARBA00006793"/>
    </source>
</evidence>
<evidence type="ECO:0000256" key="2">
    <source>
        <dbReference type="ARBA" id="ARBA00004286"/>
    </source>
</evidence>
<keyword evidence="8 12" id="KW-0175">Coiled coil</keyword>
<evidence type="ECO:0000256" key="8">
    <source>
        <dbReference type="ARBA" id="ARBA00023054"/>
    </source>
</evidence>
<keyword evidence="4" id="KW-0158">Chromosome</keyword>
<evidence type="ECO:0000313" key="14">
    <source>
        <dbReference type="EMBL" id="CAG6760362.1"/>
    </source>
</evidence>
<reference evidence="14" key="1">
    <citation type="submission" date="2021-05" db="EMBL/GenBank/DDBJ databases">
        <authorList>
            <person name="Alioto T."/>
            <person name="Alioto T."/>
            <person name="Gomez Garrido J."/>
        </authorList>
    </citation>
    <scope>NUCLEOTIDE SEQUENCE</scope>
</reference>
<dbReference type="GO" id="GO:0005634">
    <property type="term" value="C:nucleus"/>
    <property type="evidence" value="ECO:0007669"/>
    <property type="project" value="UniProtKB-SubCell"/>
</dbReference>
<dbReference type="GO" id="GO:0030915">
    <property type="term" value="C:Smc5-Smc6 complex"/>
    <property type="evidence" value="ECO:0007669"/>
    <property type="project" value="TreeGrafter"/>
</dbReference>
<name>A0A8D9ENX4_9HEMI</name>
<dbReference type="GO" id="GO:0035861">
    <property type="term" value="C:site of double-strand break"/>
    <property type="evidence" value="ECO:0007669"/>
    <property type="project" value="TreeGrafter"/>
</dbReference>
<dbReference type="GO" id="GO:0003697">
    <property type="term" value="F:single-stranded DNA binding"/>
    <property type="evidence" value="ECO:0007669"/>
    <property type="project" value="TreeGrafter"/>
</dbReference>
<evidence type="ECO:0000256" key="7">
    <source>
        <dbReference type="ARBA" id="ARBA00022840"/>
    </source>
</evidence>
<feature type="coiled-coil region" evidence="12">
    <location>
        <begin position="227"/>
        <end position="342"/>
    </location>
</feature>
<evidence type="ECO:0000256" key="5">
    <source>
        <dbReference type="ARBA" id="ARBA00022741"/>
    </source>
</evidence>
<feature type="coiled-coil region" evidence="12">
    <location>
        <begin position="814"/>
        <end position="877"/>
    </location>
</feature>
<keyword evidence="11" id="KW-0539">Nucleus</keyword>
<keyword evidence="5" id="KW-0547">Nucleotide-binding</keyword>
<dbReference type="Gene3D" id="3.40.50.300">
    <property type="entry name" value="P-loop containing nucleotide triphosphate hydrolases"/>
    <property type="match status" value="2"/>
</dbReference>